<gene>
    <name evidence="2" type="ORF">D0817_03120</name>
</gene>
<organism evidence="2 3">
    <name type="scientific">Flavobacterium cupreum</name>
    <dbReference type="NCBI Taxonomy" id="2133766"/>
    <lineage>
        <taxon>Bacteria</taxon>
        <taxon>Pseudomonadati</taxon>
        <taxon>Bacteroidota</taxon>
        <taxon>Flavobacteriia</taxon>
        <taxon>Flavobacteriales</taxon>
        <taxon>Flavobacteriaceae</taxon>
        <taxon>Flavobacterium</taxon>
    </lineage>
</organism>
<comment type="caution">
    <text evidence="2">The sequence shown here is derived from an EMBL/GenBank/DDBJ whole genome shotgun (WGS) entry which is preliminary data.</text>
</comment>
<dbReference type="OrthoDB" id="761861at2"/>
<dbReference type="RefSeq" id="WP_127336938.1">
    <property type="nucleotide sequence ID" value="NZ_QWDM01000002.1"/>
</dbReference>
<dbReference type="Pfam" id="PF00535">
    <property type="entry name" value="Glycos_transf_2"/>
    <property type="match status" value="1"/>
</dbReference>
<dbReference type="PANTHER" id="PTHR43685">
    <property type="entry name" value="GLYCOSYLTRANSFERASE"/>
    <property type="match status" value="1"/>
</dbReference>
<dbReference type="InterPro" id="IPR001173">
    <property type="entry name" value="Glyco_trans_2-like"/>
</dbReference>
<dbReference type="InterPro" id="IPR029044">
    <property type="entry name" value="Nucleotide-diphossugar_trans"/>
</dbReference>
<evidence type="ECO:0000313" key="3">
    <source>
        <dbReference type="Proteomes" id="UP000288102"/>
    </source>
</evidence>
<keyword evidence="3" id="KW-1185">Reference proteome</keyword>
<name>A0A434ABE6_9FLAO</name>
<evidence type="ECO:0000313" key="2">
    <source>
        <dbReference type="EMBL" id="RUT71691.1"/>
    </source>
</evidence>
<keyword evidence="2" id="KW-0808">Transferase</keyword>
<dbReference type="PANTHER" id="PTHR43685:SF2">
    <property type="entry name" value="GLYCOSYLTRANSFERASE 2-LIKE DOMAIN-CONTAINING PROTEIN"/>
    <property type="match status" value="1"/>
</dbReference>
<reference evidence="3" key="1">
    <citation type="journal article" date="2019" name="Syst. Appl. Microbiol.">
        <title>Flavobacterium circumlabens sp. nov. and Flavobacterium cupreum sp. nov., two psychrotrophic species isolated from Antarctic environmental samples.</title>
        <authorList>
            <person name="Kralova S."/>
            <person name="Busse H.-J."/>
            <person name="Svec P."/>
            <person name="Maslanova I."/>
            <person name="Stankova E."/>
            <person name="Bartak M."/>
            <person name="Sedlacek I."/>
        </authorList>
    </citation>
    <scope>NUCLEOTIDE SEQUENCE [LARGE SCALE GENOMIC DNA]</scope>
    <source>
        <strain evidence="3">CCM 8825</strain>
    </source>
</reference>
<sequence length="303" mass="35265">MLSILIPTYNYTIYPLVLELHQQCLGLGIAFEIIAMDDASTIAAAENEKINTLEYCHYEILSTNIGRSKIRNLLAGRTNHNWLLFLDADVFPKNKDFISNYINQLGNDPKLVNGGLVYPDEKPQKSKLFRWIYGKNREALDYRRRQKNPYLSSLSLNFIIHKSIFEKVSFNESIPNLRHEDTLFSYSLMKENIQIEHINNPVYHYGMDDFEVAIRKENESLHALKHLIDNQLLPPDYVRLSKLLLKIHRINALSAVAFFHKITASLFLKNLGGNYPCLFIFDLYRLGYLCQLEKEQKGYISTR</sequence>
<accession>A0A434ABE6</accession>
<protein>
    <submittedName>
        <fullName evidence="2">Glycosyltransferase</fullName>
    </submittedName>
</protein>
<dbReference type="GO" id="GO:0016740">
    <property type="term" value="F:transferase activity"/>
    <property type="evidence" value="ECO:0007669"/>
    <property type="project" value="UniProtKB-KW"/>
</dbReference>
<dbReference type="EMBL" id="QWDM01000002">
    <property type="protein sequence ID" value="RUT71691.1"/>
    <property type="molecule type" value="Genomic_DNA"/>
</dbReference>
<evidence type="ECO:0000259" key="1">
    <source>
        <dbReference type="Pfam" id="PF00535"/>
    </source>
</evidence>
<dbReference type="CDD" id="cd00761">
    <property type="entry name" value="Glyco_tranf_GTA_type"/>
    <property type="match status" value="1"/>
</dbReference>
<dbReference type="InterPro" id="IPR050834">
    <property type="entry name" value="Glycosyltransf_2"/>
</dbReference>
<dbReference type="Proteomes" id="UP000288102">
    <property type="component" value="Unassembled WGS sequence"/>
</dbReference>
<feature type="domain" description="Glycosyltransferase 2-like" evidence="1">
    <location>
        <begin position="3"/>
        <end position="146"/>
    </location>
</feature>
<dbReference type="SUPFAM" id="SSF53448">
    <property type="entry name" value="Nucleotide-diphospho-sugar transferases"/>
    <property type="match status" value="1"/>
</dbReference>
<proteinExistence type="predicted"/>
<dbReference type="AlphaFoldDB" id="A0A434ABE6"/>
<dbReference type="Gene3D" id="3.90.550.10">
    <property type="entry name" value="Spore Coat Polysaccharide Biosynthesis Protein SpsA, Chain A"/>
    <property type="match status" value="1"/>
</dbReference>